<accession>A0AAD5UI99</accession>
<sequence length="209" mass="23983">MEWLMNATHDSQLSKQTNIPMPLITFEPTPITKGSLLDKLSKFFKRKTRAPAVESKDQNVNKRVENYLDQLARPVGPQRVTRVAAKLDSSDYKTSARLETNYSQQTVRLIPSDYKSAIKESTDYKSVRSSKKPNDAPAVELKRRPTLVKLAPKEELKRRGTVHDLPSRKECGLQRRGTLVQFRHDEIRQPNRKASIYRQSGKPLVELNK</sequence>
<keyword evidence="3" id="KW-1185">Reference proteome</keyword>
<dbReference type="AlphaFoldDB" id="A0AAD5UI99"/>
<comment type="caution">
    <text evidence="2">The sequence shown here is derived from an EMBL/GenBank/DDBJ whole genome shotgun (WGS) entry which is preliminary data.</text>
</comment>
<evidence type="ECO:0000256" key="1">
    <source>
        <dbReference type="SAM" id="MobiDB-lite"/>
    </source>
</evidence>
<dbReference type="EMBL" id="JADGKB010000060">
    <property type="protein sequence ID" value="KAJ3255802.1"/>
    <property type="molecule type" value="Genomic_DNA"/>
</dbReference>
<proteinExistence type="predicted"/>
<organism evidence="2 3">
    <name type="scientific">Boothiomyces macroporosus</name>
    <dbReference type="NCBI Taxonomy" id="261099"/>
    <lineage>
        <taxon>Eukaryota</taxon>
        <taxon>Fungi</taxon>
        <taxon>Fungi incertae sedis</taxon>
        <taxon>Chytridiomycota</taxon>
        <taxon>Chytridiomycota incertae sedis</taxon>
        <taxon>Chytridiomycetes</taxon>
        <taxon>Rhizophydiales</taxon>
        <taxon>Terramycetaceae</taxon>
        <taxon>Boothiomyces</taxon>
    </lineage>
</organism>
<feature type="region of interest" description="Disordered" evidence="1">
    <location>
        <begin position="189"/>
        <end position="209"/>
    </location>
</feature>
<protein>
    <submittedName>
        <fullName evidence="2">Uncharacterized protein</fullName>
    </submittedName>
</protein>
<evidence type="ECO:0000313" key="3">
    <source>
        <dbReference type="Proteomes" id="UP001210925"/>
    </source>
</evidence>
<dbReference type="Proteomes" id="UP001210925">
    <property type="component" value="Unassembled WGS sequence"/>
</dbReference>
<gene>
    <name evidence="2" type="ORF">HK103_006060</name>
</gene>
<evidence type="ECO:0000313" key="2">
    <source>
        <dbReference type="EMBL" id="KAJ3255802.1"/>
    </source>
</evidence>
<name>A0AAD5UI99_9FUNG</name>
<reference evidence="2" key="1">
    <citation type="submission" date="2020-05" db="EMBL/GenBank/DDBJ databases">
        <title>Phylogenomic resolution of chytrid fungi.</title>
        <authorList>
            <person name="Stajich J.E."/>
            <person name="Amses K."/>
            <person name="Simmons R."/>
            <person name="Seto K."/>
            <person name="Myers J."/>
            <person name="Bonds A."/>
            <person name="Quandt C.A."/>
            <person name="Barry K."/>
            <person name="Liu P."/>
            <person name="Grigoriev I."/>
            <person name="Longcore J.E."/>
            <person name="James T.Y."/>
        </authorList>
    </citation>
    <scope>NUCLEOTIDE SEQUENCE</scope>
    <source>
        <strain evidence="2">PLAUS21</strain>
    </source>
</reference>